<dbReference type="EMBL" id="JRES01000873">
    <property type="protein sequence ID" value="KNC27631.1"/>
    <property type="molecule type" value="Genomic_DNA"/>
</dbReference>
<organism evidence="1 2">
    <name type="scientific">Lucilia cuprina</name>
    <name type="common">Green bottle fly</name>
    <name type="synonym">Australian sheep blowfly</name>
    <dbReference type="NCBI Taxonomy" id="7375"/>
    <lineage>
        <taxon>Eukaryota</taxon>
        <taxon>Metazoa</taxon>
        <taxon>Ecdysozoa</taxon>
        <taxon>Arthropoda</taxon>
        <taxon>Hexapoda</taxon>
        <taxon>Insecta</taxon>
        <taxon>Pterygota</taxon>
        <taxon>Neoptera</taxon>
        <taxon>Endopterygota</taxon>
        <taxon>Diptera</taxon>
        <taxon>Brachycera</taxon>
        <taxon>Muscomorpha</taxon>
        <taxon>Oestroidea</taxon>
        <taxon>Calliphoridae</taxon>
        <taxon>Luciliinae</taxon>
        <taxon>Lucilia</taxon>
    </lineage>
</organism>
<accession>A0A0L0C5V9</accession>
<protein>
    <submittedName>
        <fullName evidence="1">Uncharacterized protein</fullName>
    </submittedName>
</protein>
<dbReference type="Proteomes" id="UP000037069">
    <property type="component" value="Unassembled WGS sequence"/>
</dbReference>
<dbReference type="AlphaFoldDB" id="A0A0L0C5V9"/>
<gene>
    <name evidence="1" type="ORF">FF38_06477</name>
</gene>
<name>A0A0L0C5V9_LUCCU</name>
<comment type="caution">
    <text evidence="1">The sequence shown here is derived from an EMBL/GenBank/DDBJ whole genome shotgun (WGS) entry which is preliminary data.</text>
</comment>
<sequence>MPSVMKMERLYKFTREITALVCPRIAQLKLAGWGGPCQQSGLEVVSPSPYILYLTNNFLLAGVDAKRSPSHSGLHPTMTPYRNITTLSRKTKRYQSTPGVVVLESSFSLVGWSRVEVALQVLVDLYGRIMLAALGLYKKKLMADSERWRIEAE</sequence>
<proteinExistence type="predicted"/>
<keyword evidence="2" id="KW-1185">Reference proteome</keyword>
<evidence type="ECO:0000313" key="2">
    <source>
        <dbReference type="Proteomes" id="UP000037069"/>
    </source>
</evidence>
<evidence type="ECO:0000313" key="1">
    <source>
        <dbReference type="EMBL" id="KNC27631.1"/>
    </source>
</evidence>
<reference evidence="1 2" key="1">
    <citation type="journal article" date="2015" name="Nat. Commun.">
        <title>Lucilia cuprina genome unlocks parasitic fly biology to underpin future interventions.</title>
        <authorList>
            <person name="Anstead C.A."/>
            <person name="Korhonen P.K."/>
            <person name="Young N.D."/>
            <person name="Hall R.S."/>
            <person name="Jex A.R."/>
            <person name="Murali S.C."/>
            <person name="Hughes D.S."/>
            <person name="Lee S.F."/>
            <person name="Perry T."/>
            <person name="Stroehlein A.J."/>
            <person name="Ansell B.R."/>
            <person name="Breugelmans B."/>
            <person name="Hofmann A."/>
            <person name="Qu J."/>
            <person name="Dugan S."/>
            <person name="Lee S.L."/>
            <person name="Chao H."/>
            <person name="Dinh H."/>
            <person name="Han Y."/>
            <person name="Doddapaneni H.V."/>
            <person name="Worley K.C."/>
            <person name="Muzny D.M."/>
            <person name="Ioannidis P."/>
            <person name="Waterhouse R.M."/>
            <person name="Zdobnov E.M."/>
            <person name="James P.J."/>
            <person name="Bagnall N.H."/>
            <person name="Kotze A.C."/>
            <person name="Gibbs R.A."/>
            <person name="Richards S."/>
            <person name="Batterham P."/>
            <person name="Gasser R.B."/>
        </authorList>
    </citation>
    <scope>NUCLEOTIDE SEQUENCE [LARGE SCALE GENOMIC DNA]</scope>
    <source>
        <strain evidence="1 2">LS</strain>
        <tissue evidence="1">Full body</tissue>
    </source>
</reference>